<dbReference type="AlphaFoldDB" id="A0A7I9UY55"/>
<evidence type="ECO:0000256" key="1">
    <source>
        <dbReference type="SAM" id="MobiDB-lite"/>
    </source>
</evidence>
<keyword evidence="2" id="KW-0812">Transmembrane</keyword>
<keyword evidence="2" id="KW-1133">Transmembrane helix</keyword>
<organism evidence="3 4">
    <name type="scientific">Gordonia crocea</name>
    <dbReference type="NCBI Taxonomy" id="589162"/>
    <lineage>
        <taxon>Bacteria</taxon>
        <taxon>Bacillati</taxon>
        <taxon>Actinomycetota</taxon>
        <taxon>Actinomycetes</taxon>
        <taxon>Mycobacteriales</taxon>
        <taxon>Gordoniaceae</taxon>
        <taxon>Gordonia</taxon>
    </lineage>
</organism>
<evidence type="ECO:0000313" key="3">
    <source>
        <dbReference type="EMBL" id="GED97816.1"/>
    </source>
</evidence>
<dbReference type="Proteomes" id="UP000444980">
    <property type="component" value="Unassembled WGS sequence"/>
</dbReference>
<accession>A0A7I9UY55</accession>
<gene>
    <name evidence="3" type="ORF">nbrc107697_18550</name>
</gene>
<name>A0A7I9UY55_9ACTN</name>
<feature type="region of interest" description="Disordered" evidence="1">
    <location>
        <begin position="48"/>
        <end position="68"/>
    </location>
</feature>
<comment type="caution">
    <text evidence="3">The sequence shown here is derived from an EMBL/GenBank/DDBJ whole genome shotgun (WGS) entry which is preliminary data.</text>
</comment>
<evidence type="ECO:0000313" key="4">
    <source>
        <dbReference type="Proteomes" id="UP000444980"/>
    </source>
</evidence>
<proteinExistence type="predicted"/>
<evidence type="ECO:0000256" key="2">
    <source>
        <dbReference type="SAM" id="Phobius"/>
    </source>
</evidence>
<dbReference type="RefSeq" id="WP_161927093.1">
    <property type="nucleotide sequence ID" value="NZ_BJOU01000001.1"/>
</dbReference>
<reference evidence="4" key="1">
    <citation type="submission" date="2019-06" db="EMBL/GenBank/DDBJ databases">
        <title>Gordonia isolated from sludge of a wastewater treatment plant.</title>
        <authorList>
            <person name="Tamura T."/>
            <person name="Aoyama K."/>
            <person name="Kang Y."/>
            <person name="Saito S."/>
            <person name="Akiyama N."/>
            <person name="Yazawa K."/>
            <person name="Gonoi T."/>
            <person name="Mikami Y."/>
        </authorList>
    </citation>
    <scope>NUCLEOTIDE SEQUENCE [LARGE SCALE GENOMIC DNA]</scope>
    <source>
        <strain evidence="4">NBRC 107697</strain>
    </source>
</reference>
<keyword evidence="4" id="KW-1185">Reference proteome</keyword>
<protein>
    <submittedName>
        <fullName evidence="3">Uncharacterized protein</fullName>
    </submittedName>
</protein>
<sequence length="152" mass="15855">MSRPVAGPIAPNPKGPTRKGWWIALAAAVVVLPAGALAVAVVVDRGDDHRDNRRASPTTPTDGTPADSLTVEVAGPEGASVFVSIYLDGDRNHSWSGTIPLSRTVTPAAKEYQLTVISTETGGTGLTTTVKHGRNPIARYSGNFNMTSGKVH</sequence>
<dbReference type="EMBL" id="BJOU01000001">
    <property type="protein sequence ID" value="GED97816.1"/>
    <property type="molecule type" value="Genomic_DNA"/>
</dbReference>
<feature type="transmembrane region" description="Helical" evidence="2">
    <location>
        <begin position="20"/>
        <end position="43"/>
    </location>
</feature>
<keyword evidence="2" id="KW-0472">Membrane</keyword>